<evidence type="ECO:0000313" key="2">
    <source>
        <dbReference type="Proteomes" id="UP000193040"/>
    </source>
</evidence>
<organism evidence="1 2">
    <name type="scientific">Mycobacterium simiae</name>
    <name type="common">Mycobacterium habana</name>
    <dbReference type="NCBI Taxonomy" id="1784"/>
    <lineage>
        <taxon>Bacteria</taxon>
        <taxon>Bacillati</taxon>
        <taxon>Actinomycetota</taxon>
        <taxon>Actinomycetes</taxon>
        <taxon>Mycobacteriales</taxon>
        <taxon>Mycobacteriaceae</taxon>
        <taxon>Mycobacterium</taxon>
        <taxon>Mycobacterium simiae complex</taxon>
    </lineage>
</organism>
<comment type="caution">
    <text evidence="1">The sequence shown here is derived from an EMBL/GenBank/DDBJ whole genome shotgun (WGS) entry which is preliminary data.</text>
</comment>
<reference evidence="1 2" key="1">
    <citation type="submission" date="2017-03" db="EMBL/GenBank/DDBJ databases">
        <title>Genomic insights into Mycobacterium simiae human colonization.</title>
        <authorList>
            <person name="Steffani J.L."/>
            <person name="Brunck M.E."/>
            <person name="Cruz E."/>
            <person name="Montiel R."/>
            <person name="Barona F."/>
        </authorList>
    </citation>
    <scope>NUCLEOTIDE SEQUENCE [LARGE SCALE GENOMIC DNA]</scope>
    <source>
        <strain evidence="1 2">MsiGto</strain>
    </source>
</reference>
<protein>
    <recommendedName>
        <fullName evidence="3">DUF5666 domain-containing protein</fullName>
    </recommendedName>
</protein>
<evidence type="ECO:0008006" key="3">
    <source>
        <dbReference type="Google" id="ProtNLM"/>
    </source>
</evidence>
<gene>
    <name evidence="1" type="ORF">B5M45_25465</name>
</gene>
<proteinExistence type="predicted"/>
<dbReference type="AlphaFoldDB" id="A0A1X0XSG3"/>
<dbReference type="EMBL" id="MZZM01000030">
    <property type="protein sequence ID" value="ORJ55798.1"/>
    <property type="molecule type" value="Genomic_DNA"/>
</dbReference>
<evidence type="ECO:0000313" key="1">
    <source>
        <dbReference type="EMBL" id="ORJ55798.1"/>
    </source>
</evidence>
<accession>A0A1X0XSG3</accession>
<keyword evidence="2" id="KW-1185">Reference proteome</keyword>
<sequence>MTPLVGRQGHTVGAKHRMPVSRRRDRAVVCAAAPLSLLCAAFAALTMLGTYTEKPSPSDRVAAAIPSAAGALPVSQEGVLIAVTQDSVTARSAGGFTRTYFLTPDTTVITHNGSQRVSAASPFMVDEAVDIVGTVQGGKAFATSLAGHNLGHGDGPPMDSVAGP</sequence>
<dbReference type="Proteomes" id="UP000193040">
    <property type="component" value="Unassembled WGS sequence"/>
</dbReference>
<name>A0A1X0XSG3_MYCSI</name>